<feature type="domain" description="AMP-dependent synthetase/ligase" evidence="1">
    <location>
        <begin position="23"/>
        <end position="157"/>
    </location>
</feature>
<dbReference type="Pfam" id="PF00501">
    <property type="entry name" value="AMP-binding"/>
    <property type="match status" value="1"/>
</dbReference>
<accession>Q49643</accession>
<dbReference type="Gene3D" id="3.40.50.12780">
    <property type="entry name" value="N-terminal domain of ligase-like"/>
    <property type="match status" value="1"/>
</dbReference>
<evidence type="ECO:0000259" key="1">
    <source>
        <dbReference type="Pfam" id="PF00501"/>
    </source>
</evidence>
<dbReference type="PIR" id="S72728">
    <property type="entry name" value="S72728"/>
</dbReference>
<sequence length="199" mass="21513">MCGISWTKATRLALTFCLWPRCIGSVANIVNWRVIGDELGHVLNDSDARVFFIGAKLQSSIELISARIPGFSTHHCGGYGPSQNEDPYESCFVAAISVAADPYSVDADTALVIYSSGLPGWPKGFVLSRRALVNHIKSLVQLFLLGKGDANVVAMAPVLRRWVFVRIFDIRVKAPTSLAREPGAATLIGSLNSGTLMHL</sequence>
<dbReference type="EMBL" id="U00011">
    <property type="protein sequence ID" value="AAA17092.1"/>
    <property type="molecule type" value="Genomic_DNA"/>
</dbReference>
<dbReference type="InterPro" id="IPR042099">
    <property type="entry name" value="ANL_N_sf"/>
</dbReference>
<reference evidence="2" key="1">
    <citation type="submission" date="1994-01" db="EMBL/GenBank/DDBJ databases">
        <authorList>
            <person name="Smith D.R."/>
        </authorList>
    </citation>
    <scope>NUCLEOTIDE SEQUENCE</scope>
</reference>
<dbReference type="InterPro" id="IPR000873">
    <property type="entry name" value="AMP-dep_synth/lig_dom"/>
</dbReference>
<name>Q49643_MYCLR</name>
<organism evidence="2">
    <name type="scientific">Mycobacterium leprae</name>
    <dbReference type="NCBI Taxonomy" id="1769"/>
    <lineage>
        <taxon>Bacteria</taxon>
        <taxon>Bacillati</taxon>
        <taxon>Actinomycetota</taxon>
        <taxon>Actinomycetes</taxon>
        <taxon>Mycobacteriales</taxon>
        <taxon>Mycobacteriaceae</taxon>
        <taxon>Mycobacterium</taxon>
    </lineage>
</organism>
<evidence type="ECO:0000313" key="2">
    <source>
        <dbReference type="EMBL" id="AAA17092.1"/>
    </source>
</evidence>
<dbReference type="AlphaFoldDB" id="Q49643"/>
<proteinExistence type="predicted"/>
<reference evidence="2" key="2">
    <citation type="submission" date="1994-03" db="EMBL/GenBank/DDBJ databases">
        <authorList>
            <person name="Robison K."/>
        </authorList>
    </citation>
    <scope>NUCLEOTIDE SEQUENCE</scope>
</reference>
<dbReference type="SUPFAM" id="SSF56801">
    <property type="entry name" value="Acetyl-CoA synthetase-like"/>
    <property type="match status" value="1"/>
</dbReference>
<protein>
    <submittedName>
        <fullName evidence="2">AcvS2</fullName>
    </submittedName>
</protein>